<organism evidence="1 2">
    <name type="scientific">Rangifer tarandus platyrhynchus</name>
    <name type="common">Svalbard reindeer</name>
    <dbReference type="NCBI Taxonomy" id="3082113"/>
    <lineage>
        <taxon>Eukaryota</taxon>
        <taxon>Metazoa</taxon>
        <taxon>Chordata</taxon>
        <taxon>Craniata</taxon>
        <taxon>Vertebrata</taxon>
        <taxon>Euteleostomi</taxon>
        <taxon>Mammalia</taxon>
        <taxon>Eutheria</taxon>
        <taxon>Laurasiatheria</taxon>
        <taxon>Artiodactyla</taxon>
        <taxon>Ruminantia</taxon>
        <taxon>Pecora</taxon>
        <taxon>Cervidae</taxon>
        <taxon>Odocoileinae</taxon>
        <taxon>Rangifer</taxon>
    </lineage>
</organism>
<sequence length="265" mass="28404">MVKPAANPLPFPNELPEQKLFSAISRLTPRHLREHQVSGQALALSLGGRAVRAEAKQCEPGAPEELTGGCRGEPIVSPRHQGGRRPAANPPTFPHVYCESRETMTVFFTRHFQPITVRYETELSGHITPGPSLGRASRLDSPKACRLVPARLVWDDVQAVLVLGSRTLNDPQGPGQEELGLDGLLPSGWERKALCLSFKALQRPNPAGSVKALGSPHTCLLFLLGHPRHLLMAGPSRSYTLAWSGVTVGEPASGSSPDLGTAGSM</sequence>
<name>A0ACB0DYH7_RANTA</name>
<dbReference type="EMBL" id="OX596096">
    <property type="protein sequence ID" value="CAI9693253.1"/>
    <property type="molecule type" value="Genomic_DNA"/>
</dbReference>
<reference evidence="1" key="1">
    <citation type="submission" date="2023-05" db="EMBL/GenBank/DDBJ databases">
        <authorList>
            <consortium name="ELIXIR-Norway"/>
        </authorList>
    </citation>
    <scope>NUCLEOTIDE SEQUENCE</scope>
</reference>
<dbReference type="Proteomes" id="UP001162501">
    <property type="component" value="Chromosome 12"/>
</dbReference>
<evidence type="ECO:0000313" key="1">
    <source>
        <dbReference type="EMBL" id="CAI9693253.1"/>
    </source>
</evidence>
<protein>
    <submittedName>
        <fullName evidence="1">Uncharacterized protein</fullName>
    </submittedName>
</protein>
<accession>A0ACB0DYH7</accession>
<evidence type="ECO:0000313" key="2">
    <source>
        <dbReference type="Proteomes" id="UP001162501"/>
    </source>
</evidence>
<gene>
    <name evidence="1" type="ORF">MRATA1EN3_LOCUS4466</name>
</gene>
<proteinExistence type="predicted"/>